<reference evidence="1" key="1">
    <citation type="submission" date="2021-02" db="EMBL/GenBank/DDBJ databases">
        <authorList>
            <person name="Nowell W R."/>
        </authorList>
    </citation>
    <scope>NUCLEOTIDE SEQUENCE</scope>
</reference>
<evidence type="ECO:0000313" key="2">
    <source>
        <dbReference type="Proteomes" id="UP000663889"/>
    </source>
</evidence>
<protein>
    <submittedName>
        <fullName evidence="1">Uncharacterized protein</fullName>
    </submittedName>
</protein>
<dbReference type="InterPro" id="IPR028938">
    <property type="entry name" value="Rsf1-like"/>
</dbReference>
<comment type="caution">
    <text evidence="1">The sequence shown here is derived from an EMBL/GenBank/DDBJ whole genome shotgun (WGS) entry which is preliminary data.</text>
</comment>
<accession>A0A814WAR2</accession>
<dbReference type="AlphaFoldDB" id="A0A814WAR2"/>
<evidence type="ECO:0000313" key="1">
    <source>
        <dbReference type="EMBL" id="CAF1199641.1"/>
    </source>
</evidence>
<dbReference type="GO" id="GO:0042393">
    <property type="term" value="F:histone binding"/>
    <property type="evidence" value="ECO:0007669"/>
    <property type="project" value="TreeGrafter"/>
</dbReference>
<name>A0A814WAR2_9BILA</name>
<dbReference type="PANTHER" id="PTHR14296">
    <property type="entry name" value="REMODELING AND SPACING FACTOR 1"/>
    <property type="match status" value="1"/>
</dbReference>
<organism evidence="1 2">
    <name type="scientific">Rotaria sordida</name>
    <dbReference type="NCBI Taxonomy" id="392033"/>
    <lineage>
        <taxon>Eukaryota</taxon>
        <taxon>Metazoa</taxon>
        <taxon>Spiralia</taxon>
        <taxon>Gnathifera</taxon>
        <taxon>Rotifera</taxon>
        <taxon>Eurotatoria</taxon>
        <taxon>Bdelloidea</taxon>
        <taxon>Philodinida</taxon>
        <taxon>Philodinidae</taxon>
        <taxon>Rotaria</taxon>
    </lineage>
</organism>
<dbReference type="GO" id="GO:0045892">
    <property type="term" value="P:negative regulation of DNA-templated transcription"/>
    <property type="evidence" value="ECO:0007669"/>
    <property type="project" value="TreeGrafter"/>
</dbReference>
<gene>
    <name evidence="1" type="ORF">SEV965_LOCUS21069</name>
</gene>
<sequence>MDAENDDSMFIDPEILQKELVISLPVLTESDVEMMLNGVDFFDDESSLDEDDKEKPCLKRDQRRLNLLNNPDYGVILCFIERFRSYIKMKNYPLRILEDNLISEKEKLSGRFIDFHLALLKKTLGGKTIKREQFVSSLTRFAYRFNRDDGDYLDEHGYSKSTVDIKLRILKNLFEKQFDSDHTLKQFVANKPSIEIRSKPFGRDRFGASYWLFTVKKNKLKF</sequence>
<proteinExistence type="predicted"/>
<dbReference type="Proteomes" id="UP000663889">
    <property type="component" value="Unassembled WGS sequence"/>
</dbReference>
<dbReference type="PANTHER" id="PTHR14296:SF16">
    <property type="entry name" value="REMODELING AND SPACING FACTOR 1"/>
    <property type="match status" value="1"/>
</dbReference>
<dbReference type="EMBL" id="CAJNOU010001406">
    <property type="protein sequence ID" value="CAF1199641.1"/>
    <property type="molecule type" value="Genomic_DNA"/>
</dbReference>
<dbReference type="GO" id="GO:0031213">
    <property type="term" value="C:RSF complex"/>
    <property type="evidence" value="ECO:0007669"/>
    <property type="project" value="InterPro"/>
</dbReference>